<comment type="subcellular location">
    <subcellularLocation>
        <location evidence="1">Cytoplasm</location>
    </subcellularLocation>
</comment>
<keyword evidence="3" id="KW-0963">Cytoplasm</keyword>
<protein>
    <submittedName>
        <fullName evidence="9">Signal recognition particle 19 kDa protein</fullName>
    </submittedName>
</protein>
<feature type="region of interest" description="Disordered" evidence="7">
    <location>
        <begin position="128"/>
        <end position="150"/>
    </location>
</feature>
<sequence>MDVKLKPYSDPARWVAIYPLYINATKSLAQGRRIAKAKAVDNPTCQEIFDVLSHAGFRCSMELAKVHPRVQPRGDPQQRQEGRVRVQLRDDEDEAGTAVATAQQQPQQHQFMSRHQLLLYAAEMIPKLKTRQQQGDQQQNDSAPKQKKRK</sequence>
<evidence type="ECO:0000256" key="1">
    <source>
        <dbReference type="ARBA" id="ARBA00004496"/>
    </source>
</evidence>
<evidence type="ECO:0000256" key="7">
    <source>
        <dbReference type="SAM" id="MobiDB-lite"/>
    </source>
</evidence>
<dbReference type="PANTHER" id="PTHR17453">
    <property type="entry name" value="SIGNAL RECOGNITION PARTICLE 19 KD PROTEIN"/>
    <property type="match status" value="1"/>
</dbReference>
<evidence type="ECO:0000313" key="9">
    <source>
        <dbReference type="WBParaSite" id="Gr19_v10_g6640.t1"/>
    </source>
</evidence>
<evidence type="ECO:0000313" key="8">
    <source>
        <dbReference type="Proteomes" id="UP000887572"/>
    </source>
</evidence>
<keyword evidence="4" id="KW-0733">Signal recognition particle</keyword>
<dbReference type="PANTHER" id="PTHR17453:SF0">
    <property type="entry name" value="SIGNAL RECOGNITION PARTICLE 19 KDA PROTEIN"/>
    <property type="match status" value="1"/>
</dbReference>
<proteinExistence type="inferred from homology"/>
<name>A0A914I1J7_GLORO</name>
<dbReference type="Gene3D" id="3.30.56.30">
    <property type="entry name" value="Signal recognition particle, SRP19-like subunit"/>
    <property type="match status" value="1"/>
</dbReference>
<dbReference type="Pfam" id="PF01922">
    <property type="entry name" value="SRP19"/>
    <property type="match status" value="1"/>
</dbReference>
<organism evidence="8 9">
    <name type="scientific">Globodera rostochiensis</name>
    <name type="common">Golden nematode worm</name>
    <name type="synonym">Heterodera rostochiensis</name>
    <dbReference type="NCBI Taxonomy" id="31243"/>
    <lineage>
        <taxon>Eukaryota</taxon>
        <taxon>Metazoa</taxon>
        <taxon>Ecdysozoa</taxon>
        <taxon>Nematoda</taxon>
        <taxon>Chromadorea</taxon>
        <taxon>Rhabditida</taxon>
        <taxon>Tylenchina</taxon>
        <taxon>Tylenchomorpha</taxon>
        <taxon>Tylenchoidea</taxon>
        <taxon>Heteroderidae</taxon>
        <taxon>Heteroderinae</taxon>
        <taxon>Globodera</taxon>
    </lineage>
</organism>
<dbReference type="SUPFAM" id="SSF69695">
    <property type="entry name" value="SRP19"/>
    <property type="match status" value="1"/>
</dbReference>
<dbReference type="Proteomes" id="UP000887572">
    <property type="component" value="Unplaced"/>
</dbReference>
<keyword evidence="8" id="KW-1185">Reference proteome</keyword>
<dbReference type="WBParaSite" id="Gr19_v10_g6640.t1">
    <property type="protein sequence ID" value="Gr19_v10_g6640.t1"/>
    <property type="gene ID" value="Gr19_v10_g6640"/>
</dbReference>
<feature type="region of interest" description="Disordered" evidence="7">
    <location>
        <begin position="68"/>
        <end position="109"/>
    </location>
</feature>
<dbReference type="GO" id="GO:0006617">
    <property type="term" value="P:SRP-dependent cotranslational protein targeting to membrane, signal sequence recognition"/>
    <property type="evidence" value="ECO:0007669"/>
    <property type="project" value="TreeGrafter"/>
</dbReference>
<comment type="similarity">
    <text evidence="2">Belongs to the SRP19 family.</text>
</comment>
<comment type="function">
    <text evidence="6">Component of the signal recognition particle (SRP) complex, a ribonucleoprotein complex that mediates the cotranslational targeting of secretory and membrane proteins to the endoplasmic reticulum (ER). Binds directly to 7SL RNA. Mediates binding of SRP54 to the SRP complex.</text>
</comment>
<evidence type="ECO:0000256" key="3">
    <source>
        <dbReference type="ARBA" id="ARBA00022490"/>
    </source>
</evidence>
<reference evidence="9" key="1">
    <citation type="submission" date="2022-11" db="UniProtKB">
        <authorList>
            <consortium name="WormBaseParasite"/>
        </authorList>
    </citation>
    <scope>IDENTIFICATION</scope>
</reference>
<evidence type="ECO:0000256" key="2">
    <source>
        <dbReference type="ARBA" id="ARBA00008910"/>
    </source>
</evidence>
<evidence type="ECO:0000256" key="6">
    <source>
        <dbReference type="ARBA" id="ARBA00045518"/>
    </source>
</evidence>
<accession>A0A914I1J7</accession>
<dbReference type="InterPro" id="IPR002778">
    <property type="entry name" value="Signal_recog_particle_SRP19"/>
</dbReference>
<evidence type="ECO:0000256" key="5">
    <source>
        <dbReference type="ARBA" id="ARBA00023274"/>
    </source>
</evidence>
<evidence type="ECO:0000256" key="4">
    <source>
        <dbReference type="ARBA" id="ARBA00023135"/>
    </source>
</evidence>
<keyword evidence="5" id="KW-0687">Ribonucleoprotein</keyword>
<dbReference type="GO" id="GO:0008312">
    <property type="term" value="F:7S RNA binding"/>
    <property type="evidence" value="ECO:0007669"/>
    <property type="project" value="InterPro"/>
</dbReference>
<feature type="compositionally biased region" description="Basic and acidic residues" evidence="7">
    <location>
        <begin position="76"/>
        <end position="89"/>
    </location>
</feature>
<dbReference type="GO" id="GO:0005786">
    <property type="term" value="C:signal recognition particle, endoplasmic reticulum targeting"/>
    <property type="evidence" value="ECO:0007669"/>
    <property type="project" value="UniProtKB-KW"/>
</dbReference>
<dbReference type="AlphaFoldDB" id="A0A914I1J7"/>
<dbReference type="InterPro" id="IPR036521">
    <property type="entry name" value="SRP19-like_sf"/>
</dbReference>